<keyword evidence="4 5" id="KW-0472">Membrane</keyword>
<feature type="transmembrane region" description="Helical" evidence="5">
    <location>
        <begin position="316"/>
        <end position="335"/>
    </location>
</feature>
<organism evidence="8 9">
    <name type="scientific">Laodelphax striatellus</name>
    <name type="common">Small brown planthopper</name>
    <name type="synonym">Delphax striatella</name>
    <dbReference type="NCBI Taxonomy" id="195883"/>
    <lineage>
        <taxon>Eukaryota</taxon>
        <taxon>Metazoa</taxon>
        <taxon>Ecdysozoa</taxon>
        <taxon>Arthropoda</taxon>
        <taxon>Hexapoda</taxon>
        <taxon>Insecta</taxon>
        <taxon>Pterygota</taxon>
        <taxon>Neoptera</taxon>
        <taxon>Paraneoptera</taxon>
        <taxon>Hemiptera</taxon>
        <taxon>Auchenorrhyncha</taxon>
        <taxon>Fulgoroidea</taxon>
        <taxon>Delphacidae</taxon>
        <taxon>Criomorphinae</taxon>
        <taxon>Laodelphax</taxon>
    </lineage>
</organism>
<evidence type="ECO:0000259" key="7">
    <source>
        <dbReference type="Pfam" id="PF13886"/>
    </source>
</evidence>
<feature type="transmembrane region" description="Helical" evidence="5">
    <location>
        <begin position="237"/>
        <end position="255"/>
    </location>
</feature>
<reference evidence="8 9" key="1">
    <citation type="journal article" date="2017" name="Gigascience">
        <title>Genome sequence of the small brown planthopper, Laodelphax striatellus.</title>
        <authorList>
            <person name="Zhu J."/>
            <person name="Jiang F."/>
            <person name="Wang X."/>
            <person name="Yang P."/>
            <person name="Bao Y."/>
            <person name="Zhao W."/>
            <person name="Wang W."/>
            <person name="Lu H."/>
            <person name="Wang Q."/>
            <person name="Cui N."/>
            <person name="Li J."/>
            <person name="Chen X."/>
            <person name="Luo L."/>
            <person name="Yu J."/>
            <person name="Kang L."/>
            <person name="Cui F."/>
        </authorList>
    </citation>
    <scope>NUCLEOTIDE SEQUENCE [LARGE SCALE GENOMIC DNA]</scope>
    <source>
        <strain evidence="8">Lst14</strain>
    </source>
</reference>
<dbReference type="PANTHER" id="PTHR15937">
    <property type="entry name" value="TRANSMEMBRANE 7 SUPERFAMILY MEMBER 3"/>
    <property type="match status" value="1"/>
</dbReference>
<feature type="transmembrane region" description="Helical" evidence="5">
    <location>
        <begin position="424"/>
        <end position="445"/>
    </location>
</feature>
<keyword evidence="2 5" id="KW-0812">Transmembrane</keyword>
<evidence type="ECO:0000313" key="8">
    <source>
        <dbReference type="EMBL" id="RZF41913.1"/>
    </source>
</evidence>
<dbReference type="STRING" id="195883.A0A482X849"/>
<dbReference type="Proteomes" id="UP000291343">
    <property type="component" value="Unassembled WGS sequence"/>
</dbReference>
<dbReference type="InParanoid" id="A0A482X849"/>
<evidence type="ECO:0000256" key="1">
    <source>
        <dbReference type="ARBA" id="ARBA00004141"/>
    </source>
</evidence>
<proteinExistence type="predicted"/>
<evidence type="ECO:0000256" key="5">
    <source>
        <dbReference type="SAM" id="Phobius"/>
    </source>
</evidence>
<dbReference type="GO" id="GO:0005886">
    <property type="term" value="C:plasma membrane"/>
    <property type="evidence" value="ECO:0007669"/>
    <property type="project" value="TreeGrafter"/>
</dbReference>
<feature type="signal peptide" evidence="6">
    <location>
        <begin position="1"/>
        <end position="29"/>
    </location>
</feature>
<evidence type="ECO:0000256" key="6">
    <source>
        <dbReference type="SAM" id="SignalP"/>
    </source>
</evidence>
<evidence type="ECO:0000256" key="4">
    <source>
        <dbReference type="ARBA" id="ARBA00023136"/>
    </source>
</evidence>
<dbReference type="Pfam" id="PF25992">
    <property type="entry name" value="Ig_TM7SF3_N"/>
    <property type="match status" value="2"/>
</dbReference>
<feature type="transmembrane region" description="Helical" evidence="5">
    <location>
        <begin position="288"/>
        <end position="309"/>
    </location>
</feature>
<comment type="caution">
    <text evidence="8">The sequence shown here is derived from an EMBL/GenBank/DDBJ whole genome shotgun (WGS) entry which is preliminary data.</text>
</comment>
<feature type="transmembrane region" description="Helical" evidence="5">
    <location>
        <begin position="376"/>
        <end position="395"/>
    </location>
</feature>
<feature type="chain" id="PRO_5019809298" description="TM7S3/TM198-like domain-containing protein" evidence="6">
    <location>
        <begin position="30"/>
        <end position="491"/>
    </location>
</feature>
<protein>
    <recommendedName>
        <fullName evidence="7">TM7S3/TM198-like domain-containing protein</fullName>
    </recommendedName>
</protein>
<dbReference type="AlphaFoldDB" id="A0A482X849"/>
<feature type="transmembrane region" description="Helical" evidence="5">
    <location>
        <begin position="262"/>
        <end position="282"/>
    </location>
</feature>
<evidence type="ECO:0000256" key="3">
    <source>
        <dbReference type="ARBA" id="ARBA00022989"/>
    </source>
</evidence>
<accession>A0A482X849</accession>
<dbReference type="Pfam" id="PF13886">
    <property type="entry name" value="TM7S3_TM198"/>
    <property type="match status" value="1"/>
</dbReference>
<dbReference type="InterPro" id="IPR042502">
    <property type="entry name" value="TM7SF3"/>
</dbReference>
<evidence type="ECO:0000313" key="9">
    <source>
        <dbReference type="Proteomes" id="UP000291343"/>
    </source>
</evidence>
<keyword evidence="6" id="KW-0732">Signal</keyword>
<dbReference type="PANTHER" id="PTHR15937:SF3">
    <property type="entry name" value="TRANSMEMBRANE 7 SUPERFAMILY MEMBER 3"/>
    <property type="match status" value="1"/>
</dbReference>
<name>A0A482X849_LAOST</name>
<feature type="transmembrane region" description="Helical" evidence="5">
    <location>
        <begin position="350"/>
        <end position="369"/>
    </location>
</feature>
<dbReference type="OrthoDB" id="5967337at2759"/>
<dbReference type="InterPro" id="IPR025256">
    <property type="entry name" value="TM7S3/TM198-like_dom"/>
</dbReference>
<keyword evidence="3 5" id="KW-1133">Transmembrane helix</keyword>
<dbReference type="GO" id="GO:0043069">
    <property type="term" value="P:negative regulation of programmed cell death"/>
    <property type="evidence" value="ECO:0007669"/>
    <property type="project" value="TreeGrafter"/>
</dbReference>
<gene>
    <name evidence="8" type="ORF">LSTR_LSTR005681</name>
</gene>
<feature type="domain" description="TM7S3/TM198-like" evidence="7">
    <location>
        <begin position="243"/>
        <end position="446"/>
    </location>
</feature>
<comment type="subcellular location">
    <subcellularLocation>
        <location evidence="1">Membrane</location>
        <topology evidence="1">Multi-pass membrane protein</topology>
    </subcellularLocation>
</comment>
<evidence type="ECO:0000256" key="2">
    <source>
        <dbReference type="ARBA" id="ARBA00022692"/>
    </source>
</evidence>
<dbReference type="EMBL" id="QKKF02016051">
    <property type="protein sequence ID" value="RZF41913.1"/>
    <property type="molecule type" value="Genomic_DNA"/>
</dbReference>
<sequence length="491" mass="54505">MRSYSFSISRLCVLIAFILSAENFEEVVGSSIGNESTIIHNLNRVTTIRMPLENVKLKSSGEILVQNINVVSPFTSAILNITNIESDVNFFVTEVHSHLNNVTLSYQQELVPHTYVTANRQLMPSYLNTSVCYPSTTSIKCTCRKRSNHRTYFDSYKKMMTVNTIKTNGRKVLPSLMGSIMQRIYSAYTGTGSVYAVIVSSGFDRESAYVPAQTYACGSAENGNSKCALLSSSSKSSLLMLCLFCAGLALCYTGHAYFTLELFIFATVTGTLILNILFMWLLPDQGVFFLSSLTGTAFGCVWCMLWILLGIPIFSVLLPVLTCGYLCTASLFYFLADYIEVLQEVQEIDINYWLALLCGTLSFTILLLLKPCEASIISSAFVGSYMIIFPIDNYLGSNLKFILVNTIRRATVDGFSSAITSPPFQYSDFILLITWLAQTGFGYAVQRVSLVGRPPFPHNRRLLRRSSTPDERSPLLRPGAISNIYVSSADN</sequence>
<keyword evidence="9" id="KW-1185">Reference proteome</keyword>